<proteinExistence type="predicted"/>
<keyword evidence="2" id="KW-1185">Reference proteome</keyword>
<protein>
    <submittedName>
        <fullName evidence="1">Uncharacterized protein</fullName>
    </submittedName>
</protein>
<dbReference type="Proteomes" id="UP001292094">
    <property type="component" value="Unassembled WGS sequence"/>
</dbReference>
<comment type="caution">
    <text evidence="1">The sequence shown here is derived from an EMBL/GenBank/DDBJ whole genome shotgun (WGS) entry which is preliminary data.</text>
</comment>
<accession>A0AAE1U734</accession>
<sequence>MHLPPLLLHLPSVIQSPPPFSSISPTPSSSDPLNLTLASYPASPTLLTLPHPLSFTPCLLPCLTHSHPLHIFAFSYPSPSTIPLH</sequence>
<gene>
    <name evidence="1" type="ORF">Pmani_016104</name>
</gene>
<dbReference type="EMBL" id="JAWZYT010001408">
    <property type="protein sequence ID" value="KAK4312512.1"/>
    <property type="molecule type" value="Genomic_DNA"/>
</dbReference>
<dbReference type="AlphaFoldDB" id="A0AAE1U734"/>
<reference evidence="1" key="1">
    <citation type="submission" date="2023-11" db="EMBL/GenBank/DDBJ databases">
        <title>Genome assemblies of two species of porcelain crab, Petrolisthes cinctipes and Petrolisthes manimaculis (Anomura: Porcellanidae).</title>
        <authorList>
            <person name="Angst P."/>
        </authorList>
    </citation>
    <scope>NUCLEOTIDE SEQUENCE</scope>
    <source>
        <strain evidence="1">PB745_02</strain>
        <tissue evidence="1">Gill</tissue>
    </source>
</reference>
<name>A0AAE1U734_9EUCA</name>
<evidence type="ECO:0000313" key="1">
    <source>
        <dbReference type="EMBL" id="KAK4312512.1"/>
    </source>
</evidence>
<organism evidence="1 2">
    <name type="scientific">Petrolisthes manimaculis</name>
    <dbReference type="NCBI Taxonomy" id="1843537"/>
    <lineage>
        <taxon>Eukaryota</taxon>
        <taxon>Metazoa</taxon>
        <taxon>Ecdysozoa</taxon>
        <taxon>Arthropoda</taxon>
        <taxon>Crustacea</taxon>
        <taxon>Multicrustacea</taxon>
        <taxon>Malacostraca</taxon>
        <taxon>Eumalacostraca</taxon>
        <taxon>Eucarida</taxon>
        <taxon>Decapoda</taxon>
        <taxon>Pleocyemata</taxon>
        <taxon>Anomura</taxon>
        <taxon>Galatheoidea</taxon>
        <taxon>Porcellanidae</taxon>
        <taxon>Petrolisthes</taxon>
    </lineage>
</organism>
<evidence type="ECO:0000313" key="2">
    <source>
        <dbReference type="Proteomes" id="UP001292094"/>
    </source>
</evidence>